<dbReference type="PANTHER" id="PTHR37222">
    <property type="entry name" value="OS02G0718000 PROTEIN"/>
    <property type="match status" value="1"/>
</dbReference>
<keyword evidence="2" id="KW-1133">Transmembrane helix</keyword>
<accession>A0A498KI55</accession>
<protein>
    <submittedName>
        <fullName evidence="3">Uncharacterized protein</fullName>
    </submittedName>
</protein>
<gene>
    <name evidence="3" type="ORF">DVH24_006692</name>
</gene>
<feature type="compositionally biased region" description="Basic and acidic residues" evidence="1">
    <location>
        <begin position="147"/>
        <end position="158"/>
    </location>
</feature>
<feature type="transmembrane region" description="Helical" evidence="2">
    <location>
        <begin position="207"/>
        <end position="225"/>
    </location>
</feature>
<organism evidence="3 4">
    <name type="scientific">Malus domestica</name>
    <name type="common">Apple</name>
    <name type="synonym">Pyrus malus</name>
    <dbReference type="NCBI Taxonomy" id="3750"/>
    <lineage>
        <taxon>Eukaryota</taxon>
        <taxon>Viridiplantae</taxon>
        <taxon>Streptophyta</taxon>
        <taxon>Embryophyta</taxon>
        <taxon>Tracheophyta</taxon>
        <taxon>Spermatophyta</taxon>
        <taxon>Magnoliopsida</taxon>
        <taxon>eudicotyledons</taxon>
        <taxon>Gunneridae</taxon>
        <taxon>Pentapetalae</taxon>
        <taxon>rosids</taxon>
        <taxon>fabids</taxon>
        <taxon>Rosales</taxon>
        <taxon>Rosaceae</taxon>
        <taxon>Amygdaloideae</taxon>
        <taxon>Maleae</taxon>
        <taxon>Malus</taxon>
    </lineage>
</organism>
<proteinExistence type="predicted"/>
<evidence type="ECO:0000256" key="2">
    <source>
        <dbReference type="SAM" id="Phobius"/>
    </source>
</evidence>
<evidence type="ECO:0000256" key="1">
    <source>
        <dbReference type="SAM" id="MobiDB-lite"/>
    </source>
</evidence>
<evidence type="ECO:0000313" key="4">
    <source>
        <dbReference type="Proteomes" id="UP000290289"/>
    </source>
</evidence>
<keyword evidence="4" id="KW-1185">Reference proteome</keyword>
<feature type="compositionally biased region" description="Basic and acidic residues" evidence="1">
    <location>
        <begin position="173"/>
        <end position="186"/>
    </location>
</feature>
<dbReference type="Proteomes" id="UP000290289">
    <property type="component" value="Chromosome 2"/>
</dbReference>
<feature type="transmembrane region" description="Helical" evidence="2">
    <location>
        <begin position="297"/>
        <end position="315"/>
    </location>
</feature>
<keyword evidence="2" id="KW-0472">Membrane</keyword>
<dbReference type="PANTHER" id="PTHR37222:SF1">
    <property type="entry name" value="OS02G0718000 PROTEIN"/>
    <property type="match status" value="1"/>
</dbReference>
<reference evidence="3 4" key="1">
    <citation type="submission" date="2018-10" db="EMBL/GenBank/DDBJ databases">
        <title>A high-quality apple genome assembly.</title>
        <authorList>
            <person name="Hu J."/>
        </authorList>
    </citation>
    <scope>NUCLEOTIDE SEQUENCE [LARGE SCALE GENOMIC DNA]</scope>
    <source>
        <strain evidence="4">cv. HFTH1</strain>
        <tissue evidence="3">Young leaf</tissue>
    </source>
</reference>
<sequence length="316" mass="35375">MAAMITRRFSFKLSRLYHHHHSSLSASSTYLAAQNLQNPKIPDHFTHSSYSTLSPNPFKSSSNPTTIIDHYIKSSNAKPISHNLTWVPNSKSITQNPEFKKTNLGLTFTQSCSRFSTNLYNPRFNGSSDQKPRFFSTSSSSPSPDPESEKSQNPESEKPQNPNEYPSQNPNFKHHEIEGPTVERDLSTLANETREVLESMAKNMYSLSRALALLGLAQLGVGAWISYITKSTPMPEVSVQSILAFGLPFTLAFMLRQSLKSIYFFKKMEEQGRLRILTLTLQVAKNLNVFFVRVRGVSFLCIAGLSAGVLFAALTR</sequence>
<feature type="transmembrane region" description="Helical" evidence="2">
    <location>
        <begin position="237"/>
        <end position="254"/>
    </location>
</feature>
<feature type="compositionally biased region" description="Polar residues" evidence="1">
    <location>
        <begin position="159"/>
        <end position="171"/>
    </location>
</feature>
<dbReference type="EMBL" id="RDQH01000328">
    <property type="protein sequence ID" value="RXI05435.1"/>
    <property type="molecule type" value="Genomic_DNA"/>
</dbReference>
<name>A0A498KI55_MALDO</name>
<comment type="caution">
    <text evidence="3">The sequence shown here is derived from an EMBL/GenBank/DDBJ whole genome shotgun (WGS) entry which is preliminary data.</text>
</comment>
<feature type="region of interest" description="Disordered" evidence="1">
    <location>
        <begin position="123"/>
        <end position="186"/>
    </location>
</feature>
<evidence type="ECO:0000313" key="3">
    <source>
        <dbReference type="EMBL" id="RXI05435.1"/>
    </source>
</evidence>
<dbReference type="AlphaFoldDB" id="A0A498KI55"/>
<keyword evidence="2" id="KW-0812">Transmembrane</keyword>